<dbReference type="EMBL" id="OUUZ01000013">
    <property type="protein sequence ID" value="SPQ24153.1"/>
    <property type="molecule type" value="Genomic_DNA"/>
</dbReference>
<name>A0A3S4F4B6_9PEZI</name>
<evidence type="ECO:0000313" key="1">
    <source>
        <dbReference type="EMBL" id="SPQ24153.1"/>
    </source>
</evidence>
<reference evidence="1 2" key="1">
    <citation type="submission" date="2018-04" db="EMBL/GenBank/DDBJ databases">
        <authorList>
            <person name="Huttner S."/>
            <person name="Dainat J."/>
        </authorList>
    </citation>
    <scope>NUCLEOTIDE SEQUENCE [LARGE SCALE GENOMIC DNA]</scope>
</reference>
<protein>
    <submittedName>
        <fullName evidence="1">902726fc-5483-451f-92ae-49663498ebf3</fullName>
    </submittedName>
</protein>
<sequence length="13" mass="1602">MYLFEDKEEIADV</sequence>
<proteinExistence type="predicted"/>
<accession>A0A3S4F4B6</accession>
<dbReference type="Proteomes" id="UP000289323">
    <property type="component" value="Unassembled WGS sequence"/>
</dbReference>
<gene>
    <name evidence="1" type="ORF">TT172_LOCUS6572</name>
</gene>
<organism evidence="1 2">
    <name type="scientific">Thermothielavioides terrestris</name>
    <dbReference type="NCBI Taxonomy" id="2587410"/>
    <lineage>
        <taxon>Eukaryota</taxon>
        <taxon>Fungi</taxon>
        <taxon>Dikarya</taxon>
        <taxon>Ascomycota</taxon>
        <taxon>Pezizomycotina</taxon>
        <taxon>Sordariomycetes</taxon>
        <taxon>Sordariomycetidae</taxon>
        <taxon>Sordariales</taxon>
        <taxon>Chaetomiaceae</taxon>
        <taxon>Thermothielavioides</taxon>
    </lineage>
</organism>
<evidence type="ECO:0000313" key="2">
    <source>
        <dbReference type="Proteomes" id="UP000289323"/>
    </source>
</evidence>